<dbReference type="Proteomes" id="UP000266975">
    <property type="component" value="Unassembled WGS sequence"/>
</dbReference>
<dbReference type="RefSeq" id="WP_123047287.1">
    <property type="nucleotide sequence ID" value="NZ_PTJO01000003.1"/>
</dbReference>
<keyword evidence="13" id="KW-1185">Reference proteome</keyword>
<dbReference type="InterPro" id="IPR000623">
    <property type="entry name" value="Shikimate_kinase/TSH1"/>
</dbReference>
<dbReference type="CDD" id="cd00464">
    <property type="entry name" value="SK"/>
    <property type="match status" value="1"/>
</dbReference>
<proteinExistence type="inferred from homology"/>
<dbReference type="GO" id="GO:0008652">
    <property type="term" value="P:amino acid biosynthetic process"/>
    <property type="evidence" value="ECO:0007669"/>
    <property type="project" value="UniProtKB-KW"/>
</dbReference>
<reference evidence="12 13" key="1">
    <citation type="submission" date="2018-02" db="EMBL/GenBank/DDBJ databases">
        <title>Corynebacterium alimpuense sp. nov., a marine obligate actinomycete isolated from sediments of Valparaiso bay, Chile.</title>
        <authorList>
            <person name="Claverias F."/>
            <person name="Gonzales-Siles L."/>
            <person name="Salva-Serra F."/>
            <person name="Inganaes E."/>
            <person name="Molin K."/>
            <person name="Cumsille A."/>
            <person name="Undabarrena A."/>
            <person name="Couve E."/>
            <person name="Moore E.R.B."/>
            <person name="Gomila M."/>
            <person name="Camara B."/>
        </authorList>
    </citation>
    <scope>NUCLEOTIDE SEQUENCE [LARGE SCALE GENOMIC DNA]</scope>
    <source>
        <strain evidence="12 13">CCUG 69366</strain>
    </source>
</reference>
<accession>A0A3M8K7W2</accession>
<dbReference type="GO" id="GO:0005524">
    <property type="term" value="F:ATP binding"/>
    <property type="evidence" value="ECO:0007669"/>
    <property type="project" value="UniProtKB-UniRule"/>
</dbReference>
<evidence type="ECO:0000256" key="10">
    <source>
        <dbReference type="ARBA" id="ARBA00048567"/>
    </source>
</evidence>
<keyword evidence="11" id="KW-0460">Magnesium</keyword>
<keyword evidence="7 11" id="KW-0418">Kinase</keyword>
<evidence type="ECO:0000256" key="5">
    <source>
        <dbReference type="ARBA" id="ARBA00022679"/>
    </source>
</evidence>
<comment type="cofactor">
    <cofactor evidence="11">
        <name>Mg(2+)</name>
        <dbReference type="ChEBI" id="CHEBI:18420"/>
    </cofactor>
    <text evidence="11">Binds 1 Mg(2+) ion per subunit.</text>
</comment>
<evidence type="ECO:0000256" key="6">
    <source>
        <dbReference type="ARBA" id="ARBA00022741"/>
    </source>
</evidence>
<dbReference type="GO" id="GO:0000287">
    <property type="term" value="F:magnesium ion binding"/>
    <property type="evidence" value="ECO:0007669"/>
    <property type="project" value="UniProtKB-UniRule"/>
</dbReference>
<evidence type="ECO:0000313" key="13">
    <source>
        <dbReference type="Proteomes" id="UP000266975"/>
    </source>
</evidence>
<comment type="subunit">
    <text evidence="11">Monomer.</text>
</comment>
<comment type="function">
    <text evidence="11">Catalyzes the specific phosphorylation of the 3-hydroxyl group of shikimic acid using ATP as a cosubstrate.</text>
</comment>
<evidence type="ECO:0000256" key="3">
    <source>
        <dbReference type="ARBA" id="ARBA00012154"/>
    </source>
</evidence>
<dbReference type="InterPro" id="IPR023000">
    <property type="entry name" value="Shikimate_kinase_CS"/>
</dbReference>
<organism evidence="12 13">
    <name type="scientific">Corynebacterium alimapuense</name>
    <dbReference type="NCBI Taxonomy" id="1576874"/>
    <lineage>
        <taxon>Bacteria</taxon>
        <taxon>Bacillati</taxon>
        <taxon>Actinomycetota</taxon>
        <taxon>Actinomycetes</taxon>
        <taxon>Mycobacteriales</taxon>
        <taxon>Corynebacteriaceae</taxon>
        <taxon>Corynebacterium</taxon>
    </lineage>
</organism>
<dbReference type="InterPro" id="IPR027417">
    <property type="entry name" value="P-loop_NTPase"/>
</dbReference>
<sequence length="183" mass="19830">MTGLEDLNPYAGTYRTQPKAVLVGPPGAGKSTIGRRLARALALPLVDSDQLIEEETGTSCGEVFLSLGEPAFRELEARHVAEALEIGGVVSLGGGAVLTDSTRELLSHHDVVWVDVSVEEGIRRTAHETTRPVLAADDPAEHYRTLIKDRTPLYREVAGYRTRTDGRTPQQVVADILGYLDTL</sequence>
<dbReference type="GO" id="GO:0009073">
    <property type="term" value="P:aromatic amino acid family biosynthetic process"/>
    <property type="evidence" value="ECO:0007669"/>
    <property type="project" value="UniProtKB-KW"/>
</dbReference>
<dbReference type="UniPathway" id="UPA00053">
    <property type="reaction ID" value="UER00088"/>
</dbReference>
<keyword evidence="8 11" id="KW-0067">ATP-binding</keyword>
<keyword evidence="6 11" id="KW-0547">Nucleotide-binding</keyword>
<keyword evidence="4 11" id="KW-0028">Amino-acid biosynthesis</keyword>
<dbReference type="GO" id="GO:0005829">
    <property type="term" value="C:cytosol"/>
    <property type="evidence" value="ECO:0007669"/>
    <property type="project" value="TreeGrafter"/>
</dbReference>
<comment type="caution">
    <text evidence="12">The sequence shown here is derived from an EMBL/GenBank/DDBJ whole genome shotgun (WGS) entry which is preliminary data.</text>
</comment>
<evidence type="ECO:0000256" key="1">
    <source>
        <dbReference type="ARBA" id="ARBA00004842"/>
    </source>
</evidence>
<evidence type="ECO:0000256" key="8">
    <source>
        <dbReference type="ARBA" id="ARBA00022840"/>
    </source>
</evidence>
<dbReference type="PRINTS" id="PR01100">
    <property type="entry name" value="SHIKIMTKNASE"/>
</dbReference>
<dbReference type="PANTHER" id="PTHR21087:SF16">
    <property type="entry name" value="SHIKIMATE KINASE 1, CHLOROPLASTIC"/>
    <property type="match status" value="1"/>
</dbReference>
<dbReference type="PANTHER" id="PTHR21087">
    <property type="entry name" value="SHIKIMATE KINASE"/>
    <property type="match status" value="1"/>
</dbReference>
<comment type="pathway">
    <text evidence="1 11">Metabolic intermediate biosynthesis; chorismate biosynthesis; chorismate from D-erythrose 4-phosphate and phosphoenolpyruvate: step 5/7.</text>
</comment>
<dbReference type="EMBL" id="PTJO01000003">
    <property type="protein sequence ID" value="RNE49240.1"/>
    <property type="molecule type" value="Genomic_DNA"/>
</dbReference>
<evidence type="ECO:0000256" key="7">
    <source>
        <dbReference type="ARBA" id="ARBA00022777"/>
    </source>
</evidence>
<dbReference type="SUPFAM" id="SSF52540">
    <property type="entry name" value="P-loop containing nucleoside triphosphate hydrolases"/>
    <property type="match status" value="1"/>
</dbReference>
<comment type="subcellular location">
    <subcellularLocation>
        <location evidence="11">Cytoplasm</location>
    </subcellularLocation>
</comment>
<evidence type="ECO:0000256" key="11">
    <source>
        <dbReference type="HAMAP-Rule" id="MF_00109"/>
    </source>
</evidence>
<keyword evidence="9 11" id="KW-0057">Aromatic amino acid biosynthesis</keyword>
<keyword evidence="5 11" id="KW-0808">Transferase</keyword>
<feature type="binding site" evidence="11">
    <location>
        <position position="31"/>
    </location>
    <ligand>
        <name>Mg(2+)</name>
        <dbReference type="ChEBI" id="CHEBI:18420"/>
    </ligand>
</feature>
<feature type="binding site" evidence="11">
    <location>
        <position position="73"/>
    </location>
    <ligand>
        <name>substrate</name>
    </ligand>
</feature>
<evidence type="ECO:0000256" key="2">
    <source>
        <dbReference type="ARBA" id="ARBA00006997"/>
    </source>
</evidence>
<evidence type="ECO:0000256" key="9">
    <source>
        <dbReference type="ARBA" id="ARBA00023141"/>
    </source>
</evidence>
<comment type="catalytic activity">
    <reaction evidence="10 11">
        <text>shikimate + ATP = 3-phosphoshikimate + ADP + H(+)</text>
        <dbReference type="Rhea" id="RHEA:13121"/>
        <dbReference type="ChEBI" id="CHEBI:15378"/>
        <dbReference type="ChEBI" id="CHEBI:30616"/>
        <dbReference type="ChEBI" id="CHEBI:36208"/>
        <dbReference type="ChEBI" id="CHEBI:145989"/>
        <dbReference type="ChEBI" id="CHEBI:456216"/>
        <dbReference type="EC" id="2.7.1.71"/>
    </reaction>
</comment>
<evidence type="ECO:0000313" key="12">
    <source>
        <dbReference type="EMBL" id="RNE49240.1"/>
    </source>
</evidence>
<dbReference type="GO" id="GO:0004765">
    <property type="term" value="F:shikimate kinase activity"/>
    <property type="evidence" value="ECO:0007669"/>
    <property type="project" value="UniProtKB-UniRule"/>
</dbReference>
<protein>
    <recommendedName>
        <fullName evidence="3 11">Shikimate kinase</fullName>
        <shortName evidence="11">SK</shortName>
        <ecNumber evidence="3 11">2.7.1.71</ecNumber>
    </recommendedName>
</protein>
<gene>
    <name evidence="11" type="primary">aroK</name>
    <name evidence="12" type="ORF">C5L39_02360</name>
</gene>
<dbReference type="AlphaFoldDB" id="A0A3M8K7W2"/>
<name>A0A3M8K7W2_9CORY</name>
<feature type="binding site" evidence="11">
    <location>
        <begin position="27"/>
        <end position="32"/>
    </location>
    <ligand>
        <name>ATP</name>
        <dbReference type="ChEBI" id="CHEBI:30616"/>
    </ligand>
</feature>
<comment type="similarity">
    <text evidence="2 11">Belongs to the shikimate kinase family.</text>
</comment>
<feature type="binding site" evidence="11">
    <location>
        <position position="167"/>
    </location>
    <ligand>
        <name>ATP</name>
        <dbReference type="ChEBI" id="CHEBI:30616"/>
    </ligand>
</feature>
<evidence type="ECO:0000256" key="4">
    <source>
        <dbReference type="ARBA" id="ARBA00022605"/>
    </source>
</evidence>
<keyword evidence="11" id="KW-0963">Cytoplasm</keyword>
<dbReference type="GO" id="GO:0009423">
    <property type="term" value="P:chorismate biosynthetic process"/>
    <property type="evidence" value="ECO:0007669"/>
    <property type="project" value="UniProtKB-UniRule"/>
</dbReference>
<feature type="binding site" evidence="11">
    <location>
        <position position="94"/>
    </location>
    <ligand>
        <name>substrate</name>
    </ligand>
</feature>
<keyword evidence="11" id="KW-0479">Metal-binding</keyword>
<dbReference type="Pfam" id="PF01202">
    <property type="entry name" value="SKI"/>
    <property type="match status" value="1"/>
</dbReference>
<dbReference type="PROSITE" id="PS01128">
    <property type="entry name" value="SHIKIMATE_KINASE"/>
    <property type="match status" value="1"/>
</dbReference>
<dbReference type="HAMAP" id="MF_00109">
    <property type="entry name" value="Shikimate_kinase"/>
    <property type="match status" value="1"/>
</dbReference>
<dbReference type="Gene3D" id="3.40.50.300">
    <property type="entry name" value="P-loop containing nucleotide triphosphate hydrolases"/>
    <property type="match status" value="1"/>
</dbReference>
<feature type="binding site" evidence="11">
    <location>
        <position position="131"/>
    </location>
    <ligand>
        <name>ATP</name>
        <dbReference type="ChEBI" id="CHEBI:30616"/>
    </ligand>
</feature>
<dbReference type="EC" id="2.7.1.71" evidence="3 11"/>
<dbReference type="InterPro" id="IPR031322">
    <property type="entry name" value="Shikimate/glucono_kinase"/>
</dbReference>
<feature type="binding site" evidence="11">
    <location>
        <position position="150"/>
    </location>
    <ligand>
        <name>substrate</name>
    </ligand>
</feature>
<dbReference type="OrthoDB" id="9800332at2"/>
<feature type="binding site" evidence="11">
    <location>
        <position position="49"/>
    </location>
    <ligand>
        <name>substrate</name>
    </ligand>
</feature>